<feature type="domain" description="SIS" evidence="2">
    <location>
        <begin position="47"/>
        <end position="197"/>
    </location>
</feature>
<dbReference type="Pfam" id="PF01380">
    <property type="entry name" value="SIS"/>
    <property type="match status" value="1"/>
</dbReference>
<dbReference type="EMBL" id="CM001402">
    <property type="protein sequence ID" value="EHO42443.1"/>
    <property type="molecule type" value="Genomic_DNA"/>
</dbReference>
<dbReference type="PANTHER" id="PTHR32502:SF3">
    <property type="entry name" value="D-GALACTOSAMINE-6-PHOSPHATE DEAMINASE AGAS-RELATED"/>
    <property type="match status" value="1"/>
</dbReference>
<gene>
    <name evidence="3" type="ORF">Calab_2836</name>
</gene>
<dbReference type="FunCoup" id="H1XRG2">
    <property type="interactions" value="38"/>
</dbReference>
<dbReference type="CDD" id="cd05008">
    <property type="entry name" value="SIS_GlmS_GlmD_1"/>
    <property type="match status" value="1"/>
</dbReference>
<evidence type="ECO:0000256" key="1">
    <source>
        <dbReference type="ARBA" id="ARBA00022737"/>
    </source>
</evidence>
<dbReference type="SUPFAM" id="SSF53697">
    <property type="entry name" value="SIS domain"/>
    <property type="match status" value="1"/>
</dbReference>
<dbReference type="STRING" id="880073.Cabys_1688"/>
<dbReference type="InterPro" id="IPR050303">
    <property type="entry name" value="GatZ_KbaZ_carbometab"/>
</dbReference>
<dbReference type="OrthoDB" id="9779207at2"/>
<dbReference type="InterPro" id="IPR001347">
    <property type="entry name" value="SIS_dom"/>
</dbReference>
<evidence type="ECO:0000313" key="3">
    <source>
        <dbReference type="EMBL" id="EHO42443.1"/>
    </source>
</evidence>
<accession>H1XRG2</accession>
<dbReference type="PaxDb" id="880073-Calab_2836"/>
<keyword evidence="4" id="KW-1185">Reference proteome</keyword>
<dbReference type="HOGENOM" id="CLU_012520_0_0_0"/>
<sequence length="392" mass="43569">MFPDISYSDLKDLGALNTGQEIAGQPELWLKTFQFLTIVKDELRRFLDPLFQKPGLQILFTGAGTSAFIGEVLQGVFQKNLGLVSRAVATTDIVTHPEYYFLRQTPTLLISFARSGNSPESIKTVELANEFCDDIHHLIITCNANGHLAQKANPANSFVFLLPPEANDQSLAMTGSFTSMLLSGLLISRLDELHLLEGTVETLADYGHKVLSQYALPIKQAAQLPFKRAVFLGSGIFQGVARESHLKLQELTDGKVICKFDTFLGFRHGPKAVIDSETLMVYIFSNRRYPQLYEMDLVKSIYRGQKGIFGIAISESELPGIKPELKIILNENHTSLGEEFLTVVSVLPAQMLGFYKSLFFDLEPDQPSVSGAISRVVQGVKLYPYEQKLEKA</sequence>
<reference evidence="3 4" key="1">
    <citation type="submission" date="2011-09" db="EMBL/GenBank/DDBJ databases">
        <title>The permanent draft genome of Caldithrix abyssi DSM 13497.</title>
        <authorList>
            <consortium name="US DOE Joint Genome Institute (JGI-PGF)"/>
            <person name="Lucas S."/>
            <person name="Han J."/>
            <person name="Lapidus A."/>
            <person name="Bruce D."/>
            <person name="Goodwin L."/>
            <person name="Pitluck S."/>
            <person name="Peters L."/>
            <person name="Kyrpides N."/>
            <person name="Mavromatis K."/>
            <person name="Ivanova N."/>
            <person name="Mikhailova N."/>
            <person name="Chertkov O."/>
            <person name="Detter J.C."/>
            <person name="Tapia R."/>
            <person name="Han C."/>
            <person name="Land M."/>
            <person name="Hauser L."/>
            <person name="Markowitz V."/>
            <person name="Cheng J.-F."/>
            <person name="Hugenholtz P."/>
            <person name="Woyke T."/>
            <person name="Wu D."/>
            <person name="Spring S."/>
            <person name="Brambilla E."/>
            <person name="Klenk H.-P."/>
            <person name="Eisen J.A."/>
        </authorList>
    </citation>
    <scope>NUCLEOTIDE SEQUENCE [LARGE SCALE GENOMIC DNA]</scope>
    <source>
        <strain evidence="3 4">DSM 13497</strain>
    </source>
</reference>
<evidence type="ECO:0000313" key="4">
    <source>
        <dbReference type="Proteomes" id="UP000004671"/>
    </source>
</evidence>
<dbReference type="GO" id="GO:0097367">
    <property type="term" value="F:carbohydrate derivative binding"/>
    <property type="evidence" value="ECO:0007669"/>
    <property type="project" value="InterPro"/>
</dbReference>
<keyword evidence="3" id="KW-0413">Isomerase</keyword>
<dbReference type="InterPro" id="IPR035466">
    <property type="entry name" value="GlmS/AgaS_SIS"/>
</dbReference>
<dbReference type="PANTHER" id="PTHR32502">
    <property type="entry name" value="N-ACETYLGALACTOSAMINE PERMEASE II COMPONENT-RELATED"/>
    <property type="match status" value="1"/>
</dbReference>
<proteinExistence type="predicted"/>
<dbReference type="GO" id="GO:1901135">
    <property type="term" value="P:carbohydrate derivative metabolic process"/>
    <property type="evidence" value="ECO:0007669"/>
    <property type="project" value="InterPro"/>
</dbReference>
<dbReference type="eggNOG" id="COG2222">
    <property type="taxonomic scope" value="Bacteria"/>
</dbReference>
<dbReference type="InParanoid" id="H1XRG2"/>
<dbReference type="Proteomes" id="UP000004671">
    <property type="component" value="Chromosome"/>
</dbReference>
<dbReference type="InterPro" id="IPR046348">
    <property type="entry name" value="SIS_dom_sf"/>
</dbReference>
<evidence type="ECO:0000259" key="2">
    <source>
        <dbReference type="PROSITE" id="PS51464"/>
    </source>
</evidence>
<keyword evidence="1" id="KW-0677">Repeat</keyword>
<organism evidence="3 4">
    <name type="scientific">Caldithrix abyssi DSM 13497</name>
    <dbReference type="NCBI Taxonomy" id="880073"/>
    <lineage>
        <taxon>Bacteria</taxon>
        <taxon>Pseudomonadati</taxon>
        <taxon>Calditrichota</taxon>
        <taxon>Calditrichia</taxon>
        <taxon>Calditrichales</taxon>
        <taxon>Calditrichaceae</taxon>
        <taxon>Caldithrix</taxon>
    </lineage>
</organism>
<dbReference type="AlphaFoldDB" id="H1XRG2"/>
<dbReference type="GO" id="GO:0016853">
    <property type="term" value="F:isomerase activity"/>
    <property type="evidence" value="ECO:0007669"/>
    <property type="project" value="UniProtKB-KW"/>
</dbReference>
<dbReference type="GO" id="GO:0009401">
    <property type="term" value="P:phosphoenolpyruvate-dependent sugar phosphotransferase system"/>
    <property type="evidence" value="ECO:0007669"/>
    <property type="project" value="TreeGrafter"/>
</dbReference>
<dbReference type="PROSITE" id="PS51464">
    <property type="entry name" value="SIS"/>
    <property type="match status" value="1"/>
</dbReference>
<name>H1XRG2_CALAY</name>
<dbReference type="Gene3D" id="3.40.50.10490">
    <property type="entry name" value="Glucose-6-phosphate isomerase like protein, domain 1"/>
    <property type="match status" value="2"/>
</dbReference>
<dbReference type="GO" id="GO:0005886">
    <property type="term" value="C:plasma membrane"/>
    <property type="evidence" value="ECO:0007669"/>
    <property type="project" value="TreeGrafter"/>
</dbReference>
<protein>
    <submittedName>
        <fullName evidence="3">Sugar isomerase (SIS)</fullName>
    </submittedName>
</protein>